<reference evidence="2" key="1">
    <citation type="submission" date="2019-08" db="EMBL/GenBank/DDBJ databases">
        <authorList>
            <person name="Kucharzyk K."/>
            <person name="Murdoch R.W."/>
            <person name="Higgins S."/>
            <person name="Loffler F."/>
        </authorList>
    </citation>
    <scope>NUCLEOTIDE SEQUENCE</scope>
</reference>
<evidence type="ECO:0000256" key="1">
    <source>
        <dbReference type="SAM" id="Phobius"/>
    </source>
</evidence>
<keyword evidence="1" id="KW-0472">Membrane</keyword>
<protein>
    <submittedName>
        <fullName evidence="2">Uncharacterized protein</fullName>
    </submittedName>
</protein>
<keyword evidence="1" id="KW-0812">Transmembrane</keyword>
<organism evidence="2">
    <name type="scientific">bioreactor metagenome</name>
    <dbReference type="NCBI Taxonomy" id="1076179"/>
    <lineage>
        <taxon>unclassified sequences</taxon>
        <taxon>metagenomes</taxon>
        <taxon>ecological metagenomes</taxon>
    </lineage>
</organism>
<keyword evidence="1" id="KW-1133">Transmembrane helix</keyword>
<gene>
    <name evidence="2" type="ORF">SDC9_206695</name>
</gene>
<comment type="caution">
    <text evidence="2">The sequence shown here is derived from an EMBL/GenBank/DDBJ whole genome shotgun (WGS) entry which is preliminary data.</text>
</comment>
<proteinExistence type="predicted"/>
<name>A0A645J5Q1_9ZZZZ</name>
<dbReference type="AlphaFoldDB" id="A0A645J5Q1"/>
<evidence type="ECO:0000313" key="2">
    <source>
        <dbReference type="EMBL" id="MPN58978.1"/>
    </source>
</evidence>
<dbReference type="EMBL" id="VSSQ01132426">
    <property type="protein sequence ID" value="MPN58978.1"/>
    <property type="molecule type" value="Genomic_DNA"/>
</dbReference>
<sequence>MNGWLAALVAVVTAVVLTAVFFVVVITAIIFSIVVVVWLADVAFGGCLFTNTSPFATFR</sequence>
<feature type="transmembrane region" description="Helical" evidence="1">
    <location>
        <begin position="6"/>
        <end position="39"/>
    </location>
</feature>
<accession>A0A645J5Q1</accession>